<evidence type="ECO:0000256" key="1">
    <source>
        <dbReference type="SAM" id="Phobius"/>
    </source>
</evidence>
<dbReference type="EMBL" id="FNQJ01000009">
    <property type="protein sequence ID" value="SEA31377.1"/>
    <property type="molecule type" value="Genomic_DNA"/>
</dbReference>
<feature type="transmembrane region" description="Helical" evidence="1">
    <location>
        <begin position="151"/>
        <end position="171"/>
    </location>
</feature>
<keyword evidence="3" id="KW-1185">Reference proteome</keyword>
<dbReference type="STRING" id="592050.SAMN05421875_109107"/>
<name>A0A1H4A627_9BURK</name>
<protein>
    <recommendedName>
        <fullName evidence="4">DUF2721 domain-containing protein</fullName>
    </recommendedName>
</protein>
<sequence>MARKKGGAAVCGRALCATRAAGDNRSLPAPALHRPFDTMNLAFDSSTITHSIQLAVAPVFLLTAVAGMIGAVAGRLARIIDRARVVEDRARHSDEAEFLERAVIELGYLRTRGRMANGCIGLLTLCGFLIGVTIILLFLGETTDFRGHTWALASFLSGVLSFLLALVLFFVETVMATRILNFHMLRSPLPAPVPKQS</sequence>
<reference evidence="3" key="1">
    <citation type="submission" date="2016-10" db="EMBL/GenBank/DDBJ databases">
        <authorList>
            <person name="Varghese N."/>
            <person name="Submissions S."/>
        </authorList>
    </citation>
    <scope>NUCLEOTIDE SEQUENCE [LARGE SCALE GENOMIC DNA]</scope>
    <source>
        <strain evidence="3">DSM 25157</strain>
    </source>
</reference>
<gene>
    <name evidence="2" type="ORF">SAMN05421875_109107</name>
</gene>
<keyword evidence="1" id="KW-0812">Transmembrane</keyword>
<feature type="transmembrane region" description="Helical" evidence="1">
    <location>
        <begin position="119"/>
        <end position="139"/>
    </location>
</feature>
<evidence type="ECO:0000313" key="3">
    <source>
        <dbReference type="Proteomes" id="UP000199002"/>
    </source>
</evidence>
<keyword evidence="1" id="KW-1133">Transmembrane helix</keyword>
<dbReference type="Pfam" id="PF11026">
    <property type="entry name" value="DUF2721"/>
    <property type="match status" value="1"/>
</dbReference>
<organism evidence="2 3">
    <name type="scientific">Acidovorax soli</name>
    <dbReference type="NCBI Taxonomy" id="592050"/>
    <lineage>
        <taxon>Bacteria</taxon>
        <taxon>Pseudomonadati</taxon>
        <taxon>Pseudomonadota</taxon>
        <taxon>Betaproteobacteria</taxon>
        <taxon>Burkholderiales</taxon>
        <taxon>Comamonadaceae</taxon>
        <taxon>Acidovorax</taxon>
    </lineage>
</organism>
<evidence type="ECO:0008006" key="4">
    <source>
        <dbReference type="Google" id="ProtNLM"/>
    </source>
</evidence>
<dbReference type="Proteomes" id="UP000199002">
    <property type="component" value="Unassembled WGS sequence"/>
</dbReference>
<dbReference type="AlphaFoldDB" id="A0A1H4A627"/>
<feature type="transmembrane region" description="Helical" evidence="1">
    <location>
        <begin position="52"/>
        <end position="74"/>
    </location>
</feature>
<dbReference type="InterPro" id="IPR021279">
    <property type="entry name" value="DUF2721"/>
</dbReference>
<proteinExistence type="predicted"/>
<evidence type="ECO:0000313" key="2">
    <source>
        <dbReference type="EMBL" id="SEA31377.1"/>
    </source>
</evidence>
<keyword evidence="1" id="KW-0472">Membrane</keyword>
<accession>A0A1H4A627</accession>